<protein>
    <submittedName>
        <fullName evidence="12">Response regulator receiver protein</fullName>
    </submittedName>
</protein>
<dbReference type="EMBL" id="PDJZ01000002">
    <property type="protein sequence ID" value="RXJ85460.1"/>
    <property type="molecule type" value="Genomic_DNA"/>
</dbReference>
<dbReference type="PROSITE" id="PS51832">
    <property type="entry name" value="HD_GYP"/>
    <property type="match status" value="1"/>
</dbReference>
<dbReference type="GO" id="GO:0016020">
    <property type="term" value="C:membrane"/>
    <property type="evidence" value="ECO:0007669"/>
    <property type="project" value="UniProtKB-SubCell"/>
</dbReference>
<evidence type="ECO:0000313" key="12">
    <source>
        <dbReference type="EMBL" id="RXJ85460.1"/>
    </source>
</evidence>
<dbReference type="Gene3D" id="1.10.3210.10">
    <property type="entry name" value="Hypothetical protein af1432"/>
    <property type="match status" value="1"/>
</dbReference>
<dbReference type="SMART" id="SM00086">
    <property type="entry name" value="PAC"/>
    <property type="match status" value="1"/>
</dbReference>
<dbReference type="InterPro" id="IPR000700">
    <property type="entry name" value="PAS-assoc_C"/>
</dbReference>
<dbReference type="SUPFAM" id="SSF109604">
    <property type="entry name" value="HD-domain/PDEase-like"/>
    <property type="match status" value="1"/>
</dbReference>
<dbReference type="NCBIfam" id="TIGR00229">
    <property type="entry name" value="sensory_box"/>
    <property type="match status" value="1"/>
</dbReference>
<dbReference type="PROSITE" id="PS50112">
    <property type="entry name" value="PAS"/>
    <property type="match status" value="1"/>
</dbReference>
<dbReference type="InterPro" id="IPR029150">
    <property type="entry name" value="dCache_3"/>
</dbReference>
<dbReference type="InterPro" id="IPR029151">
    <property type="entry name" value="Sensor-like_sf"/>
</dbReference>
<comment type="caution">
    <text evidence="12">The sequence shown here is derived from an EMBL/GenBank/DDBJ whole genome shotgun (WGS) entry which is preliminary data.</text>
</comment>
<dbReference type="Proteomes" id="UP000290870">
    <property type="component" value="Unassembled WGS sequence"/>
</dbReference>
<dbReference type="Gene3D" id="3.30.450.20">
    <property type="entry name" value="PAS domain"/>
    <property type="match status" value="2"/>
</dbReference>
<dbReference type="PANTHER" id="PTHR45228">
    <property type="entry name" value="CYCLIC DI-GMP PHOSPHODIESTERASE TM_0186-RELATED"/>
    <property type="match status" value="1"/>
</dbReference>
<dbReference type="GO" id="GO:0016301">
    <property type="term" value="F:kinase activity"/>
    <property type="evidence" value="ECO:0007669"/>
    <property type="project" value="UniProtKB-KW"/>
</dbReference>
<dbReference type="SUPFAM" id="SSF55785">
    <property type="entry name" value="PYP-like sensor domain (PAS domain)"/>
    <property type="match status" value="1"/>
</dbReference>
<dbReference type="InterPro" id="IPR037522">
    <property type="entry name" value="HD_GYP_dom"/>
</dbReference>
<dbReference type="Pfam" id="PF08447">
    <property type="entry name" value="PAS_3"/>
    <property type="match status" value="1"/>
</dbReference>
<evidence type="ECO:0000256" key="7">
    <source>
        <dbReference type="ARBA" id="ARBA00023012"/>
    </source>
</evidence>
<dbReference type="InterPro" id="IPR001610">
    <property type="entry name" value="PAC"/>
</dbReference>
<keyword evidence="8" id="KW-1133">Transmembrane helix</keyword>
<dbReference type="GO" id="GO:0000160">
    <property type="term" value="P:phosphorelay signal transduction system"/>
    <property type="evidence" value="ECO:0007669"/>
    <property type="project" value="UniProtKB-KW"/>
</dbReference>
<keyword evidence="6" id="KW-0067">ATP-binding</keyword>
<evidence type="ECO:0000259" key="9">
    <source>
        <dbReference type="PROSITE" id="PS50112"/>
    </source>
</evidence>
<evidence type="ECO:0000256" key="4">
    <source>
        <dbReference type="ARBA" id="ARBA00022741"/>
    </source>
</evidence>
<keyword evidence="3" id="KW-0808">Transferase</keyword>
<dbReference type="SMART" id="SM00091">
    <property type="entry name" value="PAS"/>
    <property type="match status" value="1"/>
</dbReference>
<evidence type="ECO:0000256" key="8">
    <source>
        <dbReference type="SAM" id="Phobius"/>
    </source>
</evidence>
<evidence type="ECO:0000256" key="1">
    <source>
        <dbReference type="ARBA" id="ARBA00004370"/>
    </source>
</evidence>
<dbReference type="InterPro" id="IPR000014">
    <property type="entry name" value="PAS"/>
</dbReference>
<feature type="domain" description="PAS" evidence="9">
    <location>
        <begin position="328"/>
        <end position="400"/>
    </location>
</feature>
<dbReference type="PANTHER" id="PTHR45228:SF9">
    <property type="entry name" value="3'3'-CGAMP-SPECIFIC PHOSPHODIESTERASE 2"/>
    <property type="match status" value="1"/>
</dbReference>
<feature type="transmembrane region" description="Helical" evidence="8">
    <location>
        <begin position="287"/>
        <end position="306"/>
    </location>
</feature>
<dbReference type="SUPFAM" id="SSF103190">
    <property type="entry name" value="Sensory domain-like"/>
    <property type="match status" value="1"/>
</dbReference>
<dbReference type="InterPro" id="IPR003607">
    <property type="entry name" value="HD/PDEase_dom"/>
</dbReference>
<keyword evidence="5" id="KW-0418">Kinase</keyword>
<keyword evidence="2" id="KW-0597">Phosphoprotein</keyword>
<evidence type="ECO:0000256" key="2">
    <source>
        <dbReference type="ARBA" id="ARBA00022553"/>
    </source>
</evidence>
<dbReference type="Pfam" id="PF14827">
    <property type="entry name" value="dCache_3"/>
    <property type="match status" value="1"/>
</dbReference>
<dbReference type="InterPro" id="IPR052020">
    <property type="entry name" value="Cyclic_di-GMP/3'3'-cGAMP_PDE"/>
</dbReference>
<keyword evidence="8" id="KW-0812">Transmembrane</keyword>
<dbReference type="Pfam" id="PF13487">
    <property type="entry name" value="HD_5"/>
    <property type="match status" value="1"/>
</dbReference>
<dbReference type="SMART" id="SM00471">
    <property type="entry name" value="HDc"/>
    <property type="match status" value="1"/>
</dbReference>
<dbReference type="GO" id="GO:0005524">
    <property type="term" value="F:ATP binding"/>
    <property type="evidence" value="ECO:0007669"/>
    <property type="project" value="UniProtKB-KW"/>
</dbReference>
<evidence type="ECO:0000259" key="10">
    <source>
        <dbReference type="PROSITE" id="PS50113"/>
    </source>
</evidence>
<evidence type="ECO:0000256" key="6">
    <source>
        <dbReference type="ARBA" id="ARBA00022840"/>
    </source>
</evidence>
<evidence type="ECO:0000256" key="5">
    <source>
        <dbReference type="ARBA" id="ARBA00022777"/>
    </source>
</evidence>
<name>A0A4Q0ZHX4_9BACT</name>
<dbReference type="PROSITE" id="PS50113">
    <property type="entry name" value="PAC"/>
    <property type="match status" value="1"/>
</dbReference>
<proteinExistence type="predicted"/>
<sequence length="649" mass="76155">MKKLLFILTLLFFIIILLFFIYENKKEELTTEVYNFKTQEIKKLFADEVSKKKGNTSAITYLISRDNSVREALLKNDRNLINFQEELENIQHFSDNKNLWIQIIDKNGYSFYRSWTNKIGDYAAAARLDIADMIKNPREMITISTGRFDMTFKTMLPIYDKNKNFIGMIEMISKFNSIAQEFKNKNIEPLFVLHEEYTNRFIEPFTKLFIGKNYIANLNADKELMKRVENYGIDKFFRIKDYLLFDEYFVVKDEIKDVHGGDMGYFFFFVKKEDIDTSIISEMEVNFLFAIITLIIIITLAFLYLINRNYVKYLNSKVKVKTHKIRKQKEYLNSLLEIYDKNVIFSKTDLKGIIIHVSEAFCKISGYKKHELIGKNHNIIRHPDMPKESFRYLWEKLKKGEKVNLEVKNKKKDGGYYWVEAEFEPYFDSKGNHVGYSAVRKDITANKDIEDIQREIIFTMGTIGESRSKETGNHVKRVAEYSYLLANLSGKLKEEECELLKQASPMHDIGKVAIPDSILHKAGKLNCLELELMKTHAIKGYDLLKGSDRPLLKMAAIVAKEHHEKWDGSGYPIGLKEEEISIYGRITAICDVFDALGSDRCYKKAWKDEEIFTFLENEKGKHFDPKLIDIFFANLDKFLNIREKYKDIF</sequence>
<keyword evidence="7" id="KW-0902">Two-component regulatory system</keyword>
<keyword evidence="8" id="KW-0472">Membrane</keyword>
<keyword evidence="4" id="KW-0547">Nucleotide-binding</keyword>
<dbReference type="CDD" id="cd00130">
    <property type="entry name" value="PAS"/>
    <property type="match status" value="1"/>
</dbReference>
<dbReference type="CDD" id="cd00077">
    <property type="entry name" value="HDc"/>
    <property type="match status" value="1"/>
</dbReference>
<accession>A0A4Q0ZHX4</accession>
<reference evidence="12 13" key="1">
    <citation type="submission" date="2017-10" db="EMBL/GenBank/DDBJ databases">
        <title>Genomics of the genus Arcobacter.</title>
        <authorList>
            <person name="Perez-Cataluna A."/>
            <person name="Figueras M.J."/>
        </authorList>
    </citation>
    <scope>NUCLEOTIDE SEQUENCE [LARGE SCALE GENOMIC DNA]</scope>
    <source>
        <strain evidence="12 13">F26</strain>
    </source>
</reference>
<organism evidence="12 13">
    <name type="scientific">Arcobacter cloacae</name>
    <dbReference type="NCBI Taxonomy" id="1054034"/>
    <lineage>
        <taxon>Bacteria</taxon>
        <taxon>Pseudomonadati</taxon>
        <taxon>Campylobacterota</taxon>
        <taxon>Epsilonproteobacteria</taxon>
        <taxon>Campylobacterales</taxon>
        <taxon>Arcobacteraceae</taxon>
        <taxon>Arcobacter</taxon>
    </lineage>
</organism>
<evidence type="ECO:0000313" key="13">
    <source>
        <dbReference type="Proteomes" id="UP000290870"/>
    </source>
</evidence>
<dbReference type="InterPro" id="IPR013655">
    <property type="entry name" value="PAS_fold_3"/>
</dbReference>
<feature type="domain" description="PAC" evidence="10">
    <location>
        <begin position="403"/>
        <end position="455"/>
    </location>
</feature>
<dbReference type="OrthoDB" id="9781223at2"/>
<comment type="subcellular location">
    <subcellularLocation>
        <location evidence="1">Membrane</location>
    </subcellularLocation>
</comment>
<evidence type="ECO:0000256" key="3">
    <source>
        <dbReference type="ARBA" id="ARBA00022679"/>
    </source>
</evidence>
<evidence type="ECO:0000259" key="11">
    <source>
        <dbReference type="PROSITE" id="PS51832"/>
    </source>
</evidence>
<dbReference type="AlphaFoldDB" id="A0A4Q0ZHX4"/>
<dbReference type="RefSeq" id="WP_128985685.1">
    <property type="nucleotide sequence ID" value="NZ_PDJZ01000002.1"/>
</dbReference>
<gene>
    <name evidence="12" type="ORF">CRU90_02465</name>
</gene>
<dbReference type="InterPro" id="IPR035965">
    <property type="entry name" value="PAS-like_dom_sf"/>
</dbReference>
<feature type="domain" description="HD-GYP" evidence="11">
    <location>
        <begin position="449"/>
        <end position="647"/>
    </location>
</feature>